<name>A0A1H1DF48_9MICC</name>
<gene>
    <name evidence="2" type="ORF">SAMN04489742_2417</name>
</gene>
<sequence length="129" mass="13768">MRVLINGLALWIASWVLPGITVESTAATEVAQGNSTAGVVLAFLFIGLIFGLVNAIVRPIVSFLSLPVTILTLGLFTIIINALMLMLTAWLSSYTPVNFVVDSFFWTAVLGSLIISLVSLIAGSITRTR</sequence>
<proteinExistence type="predicted"/>
<feature type="transmembrane region" description="Helical" evidence="1">
    <location>
        <begin position="69"/>
        <end position="91"/>
    </location>
</feature>
<keyword evidence="1" id="KW-0472">Membrane</keyword>
<dbReference type="EMBL" id="FNKH01000002">
    <property type="protein sequence ID" value="SDQ75131.1"/>
    <property type="molecule type" value="Genomic_DNA"/>
</dbReference>
<dbReference type="InterPro" id="IPR007165">
    <property type="entry name" value="Phage_holin_4_2"/>
</dbReference>
<evidence type="ECO:0000313" key="2">
    <source>
        <dbReference type="EMBL" id="SDQ75131.1"/>
    </source>
</evidence>
<protein>
    <submittedName>
        <fullName evidence="2">Putative membrane protein</fullName>
    </submittedName>
</protein>
<organism evidence="2 3">
    <name type="scientific">Crystallibacter crystallopoietes</name>
    <dbReference type="NCBI Taxonomy" id="37928"/>
    <lineage>
        <taxon>Bacteria</taxon>
        <taxon>Bacillati</taxon>
        <taxon>Actinomycetota</taxon>
        <taxon>Actinomycetes</taxon>
        <taxon>Micrococcales</taxon>
        <taxon>Micrococcaceae</taxon>
        <taxon>Crystallibacter</taxon>
    </lineage>
</organism>
<dbReference type="PANTHER" id="PTHR37309:SF1">
    <property type="entry name" value="SLR0284 PROTEIN"/>
    <property type="match status" value="1"/>
</dbReference>
<keyword evidence="1" id="KW-0812">Transmembrane</keyword>
<evidence type="ECO:0000256" key="1">
    <source>
        <dbReference type="SAM" id="Phobius"/>
    </source>
</evidence>
<dbReference type="PANTHER" id="PTHR37309">
    <property type="entry name" value="SLR0284 PROTEIN"/>
    <property type="match status" value="1"/>
</dbReference>
<dbReference type="Proteomes" id="UP000181917">
    <property type="component" value="Unassembled WGS sequence"/>
</dbReference>
<dbReference type="AlphaFoldDB" id="A0A1H1DF48"/>
<keyword evidence="1" id="KW-1133">Transmembrane helix</keyword>
<accession>A0A1H1DF48</accession>
<reference evidence="2 3" key="1">
    <citation type="submission" date="2016-10" db="EMBL/GenBank/DDBJ databases">
        <authorList>
            <person name="de Groot N.N."/>
        </authorList>
    </citation>
    <scope>NUCLEOTIDE SEQUENCE [LARGE SCALE GENOMIC DNA]</scope>
    <source>
        <strain evidence="2 3">DSM 20117</strain>
    </source>
</reference>
<dbReference type="STRING" id="37928.SAMN04489742_2417"/>
<feature type="transmembrane region" description="Helical" evidence="1">
    <location>
        <begin position="36"/>
        <end position="57"/>
    </location>
</feature>
<keyword evidence="3" id="KW-1185">Reference proteome</keyword>
<feature type="transmembrane region" description="Helical" evidence="1">
    <location>
        <begin position="103"/>
        <end position="125"/>
    </location>
</feature>
<evidence type="ECO:0000313" key="3">
    <source>
        <dbReference type="Proteomes" id="UP000181917"/>
    </source>
</evidence>
<dbReference type="Pfam" id="PF04020">
    <property type="entry name" value="Phage_holin_4_2"/>
    <property type="match status" value="1"/>
</dbReference>